<keyword evidence="6" id="KW-0547">Nucleotide-binding</keyword>
<dbReference type="PROSITE" id="PS50109">
    <property type="entry name" value="HIS_KIN"/>
    <property type="match status" value="1"/>
</dbReference>
<dbReference type="InterPro" id="IPR005467">
    <property type="entry name" value="His_kinase_dom"/>
</dbReference>
<evidence type="ECO:0000256" key="1">
    <source>
        <dbReference type="ARBA" id="ARBA00000085"/>
    </source>
</evidence>
<dbReference type="InterPro" id="IPR003594">
    <property type="entry name" value="HATPase_dom"/>
</dbReference>
<gene>
    <name evidence="14" type="ORF">J2W91_003843</name>
</gene>
<evidence type="ECO:0000256" key="9">
    <source>
        <dbReference type="ARBA" id="ARBA00023012"/>
    </source>
</evidence>
<dbReference type="SUPFAM" id="SSF55874">
    <property type="entry name" value="ATPase domain of HSP90 chaperone/DNA topoisomerase II/histidine kinase"/>
    <property type="match status" value="1"/>
</dbReference>
<sequence length="387" mass="43822">MTIQNQYSMPIQWEFLISKLKSSVTVVDATSPELPLIYVNEHFTTLTGYSLEESIGQNCRFLQGRDTLPETVTKIREALREQKSIKIDILNYTKSGHKFWNELNIDPIFNDEGECLFFVGIQYDISERKYAEEQLRMAANMAELNSRGQLEFIGKLNHELRTPLNGIMGMIELVGMEETSNEQKEYLELARQSGEALLNIVNKSLDMAKLGRGKMKVEQIEFQPSKLIQQIIKTHELAAIQKQICLVCHVDLEVPEVLVGDPLRLRQVLDNLINNAIKFTEQGEVHIQLDVEETLEDVTTLVFSIQDTGIGIPQDQMNQLFEAFTQTDVSHARRFGGSGLGLTICKELLELMHGEITVESQEGQGTQFQVTVPLKRQPVMPSMGHVG</sequence>
<evidence type="ECO:0000256" key="10">
    <source>
        <dbReference type="ARBA" id="ARBA00074306"/>
    </source>
</evidence>
<dbReference type="Proteomes" id="UP001254832">
    <property type="component" value="Unassembled WGS sequence"/>
</dbReference>
<dbReference type="SMART" id="SM00388">
    <property type="entry name" value="HisKA"/>
    <property type="match status" value="1"/>
</dbReference>
<evidence type="ECO:0000256" key="2">
    <source>
        <dbReference type="ARBA" id="ARBA00006402"/>
    </source>
</evidence>
<dbReference type="InterPro" id="IPR004358">
    <property type="entry name" value="Sig_transdc_His_kin-like_C"/>
</dbReference>
<comment type="catalytic activity">
    <reaction evidence="1">
        <text>ATP + protein L-histidine = ADP + protein N-phospho-L-histidine.</text>
        <dbReference type="EC" id="2.7.13.3"/>
    </reaction>
</comment>
<dbReference type="InterPro" id="IPR001610">
    <property type="entry name" value="PAC"/>
</dbReference>
<evidence type="ECO:0000256" key="6">
    <source>
        <dbReference type="ARBA" id="ARBA00022741"/>
    </source>
</evidence>
<dbReference type="CDD" id="cd00130">
    <property type="entry name" value="PAS"/>
    <property type="match status" value="1"/>
</dbReference>
<evidence type="ECO:0000259" key="12">
    <source>
        <dbReference type="PROSITE" id="PS50112"/>
    </source>
</evidence>
<dbReference type="RefSeq" id="WP_310142550.1">
    <property type="nucleotide sequence ID" value="NZ_JAVDTR010000011.1"/>
</dbReference>
<dbReference type="FunFam" id="3.30.565.10:FF:000010">
    <property type="entry name" value="Sensor histidine kinase RcsC"/>
    <property type="match status" value="1"/>
</dbReference>
<dbReference type="AlphaFoldDB" id="A0AAP5LSA3"/>
<dbReference type="PANTHER" id="PTHR43047">
    <property type="entry name" value="TWO-COMPONENT HISTIDINE PROTEIN KINASE"/>
    <property type="match status" value="1"/>
</dbReference>
<evidence type="ECO:0000256" key="7">
    <source>
        <dbReference type="ARBA" id="ARBA00022777"/>
    </source>
</evidence>
<dbReference type="PRINTS" id="PR00344">
    <property type="entry name" value="BCTRLSENSOR"/>
</dbReference>
<dbReference type="CDD" id="cd00082">
    <property type="entry name" value="HisKA"/>
    <property type="match status" value="1"/>
</dbReference>
<dbReference type="SUPFAM" id="SSF47384">
    <property type="entry name" value="Homodimeric domain of signal transducing histidine kinase"/>
    <property type="match status" value="1"/>
</dbReference>
<comment type="similarity">
    <text evidence="2">In the N-terminal section; belongs to the phytochrome family.</text>
</comment>
<keyword evidence="4" id="KW-0597">Phosphoprotein</keyword>
<comment type="caution">
    <text evidence="14">The sequence shown here is derived from an EMBL/GenBank/DDBJ whole genome shotgun (WGS) entry which is preliminary data.</text>
</comment>
<protein>
    <recommendedName>
        <fullName evidence="10">Circadian input-output histidine kinase CikA</fullName>
        <ecNumber evidence="3">2.7.13.3</ecNumber>
    </recommendedName>
</protein>
<dbReference type="Pfam" id="PF02518">
    <property type="entry name" value="HATPase_c"/>
    <property type="match status" value="1"/>
</dbReference>
<dbReference type="InterPro" id="IPR000014">
    <property type="entry name" value="PAS"/>
</dbReference>
<proteinExistence type="inferred from homology"/>
<dbReference type="InterPro" id="IPR035965">
    <property type="entry name" value="PAS-like_dom_sf"/>
</dbReference>
<keyword evidence="5" id="KW-0808">Transferase</keyword>
<evidence type="ECO:0000313" key="15">
    <source>
        <dbReference type="Proteomes" id="UP001254832"/>
    </source>
</evidence>
<dbReference type="InterPro" id="IPR036890">
    <property type="entry name" value="HATPase_C_sf"/>
</dbReference>
<evidence type="ECO:0000256" key="4">
    <source>
        <dbReference type="ARBA" id="ARBA00022553"/>
    </source>
</evidence>
<feature type="domain" description="PAC" evidence="13">
    <location>
        <begin position="83"/>
        <end position="137"/>
    </location>
</feature>
<accession>A0AAP5LSA3</accession>
<feature type="domain" description="PAS" evidence="12">
    <location>
        <begin position="16"/>
        <end position="82"/>
    </location>
</feature>
<dbReference type="GO" id="GO:0005524">
    <property type="term" value="F:ATP binding"/>
    <property type="evidence" value="ECO:0007669"/>
    <property type="project" value="UniProtKB-KW"/>
</dbReference>
<dbReference type="NCBIfam" id="TIGR00229">
    <property type="entry name" value="sensory_box"/>
    <property type="match status" value="1"/>
</dbReference>
<dbReference type="Gene3D" id="1.10.287.130">
    <property type="match status" value="1"/>
</dbReference>
<dbReference type="SMART" id="SM00387">
    <property type="entry name" value="HATPase_c"/>
    <property type="match status" value="1"/>
</dbReference>
<dbReference type="Pfam" id="PF13426">
    <property type="entry name" value="PAS_9"/>
    <property type="match status" value="1"/>
</dbReference>
<dbReference type="EMBL" id="JAVDTR010000011">
    <property type="protein sequence ID" value="MDR6725344.1"/>
    <property type="molecule type" value="Genomic_DNA"/>
</dbReference>
<organism evidence="14 15">
    <name type="scientific">Paenibacillus amylolyticus</name>
    <dbReference type="NCBI Taxonomy" id="1451"/>
    <lineage>
        <taxon>Bacteria</taxon>
        <taxon>Bacillati</taxon>
        <taxon>Bacillota</taxon>
        <taxon>Bacilli</taxon>
        <taxon>Bacillales</taxon>
        <taxon>Paenibacillaceae</taxon>
        <taxon>Paenibacillus</taxon>
    </lineage>
</organism>
<dbReference type="GO" id="GO:0000155">
    <property type="term" value="F:phosphorelay sensor kinase activity"/>
    <property type="evidence" value="ECO:0007669"/>
    <property type="project" value="InterPro"/>
</dbReference>
<dbReference type="Gene3D" id="3.30.565.10">
    <property type="entry name" value="Histidine kinase-like ATPase, C-terminal domain"/>
    <property type="match status" value="1"/>
</dbReference>
<dbReference type="SMART" id="SM00086">
    <property type="entry name" value="PAC"/>
    <property type="match status" value="1"/>
</dbReference>
<dbReference type="InterPro" id="IPR036097">
    <property type="entry name" value="HisK_dim/P_sf"/>
</dbReference>
<dbReference type="Pfam" id="PF00512">
    <property type="entry name" value="HisKA"/>
    <property type="match status" value="1"/>
</dbReference>
<evidence type="ECO:0000259" key="13">
    <source>
        <dbReference type="PROSITE" id="PS50113"/>
    </source>
</evidence>
<dbReference type="InterPro" id="IPR003661">
    <property type="entry name" value="HisK_dim/P_dom"/>
</dbReference>
<evidence type="ECO:0000256" key="3">
    <source>
        <dbReference type="ARBA" id="ARBA00012438"/>
    </source>
</evidence>
<dbReference type="SUPFAM" id="SSF55785">
    <property type="entry name" value="PYP-like sensor domain (PAS domain)"/>
    <property type="match status" value="1"/>
</dbReference>
<keyword evidence="7" id="KW-0418">Kinase</keyword>
<evidence type="ECO:0000256" key="8">
    <source>
        <dbReference type="ARBA" id="ARBA00022840"/>
    </source>
</evidence>
<evidence type="ECO:0000259" key="11">
    <source>
        <dbReference type="PROSITE" id="PS50109"/>
    </source>
</evidence>
<name>A0AAP5LSA3_PAEAM</name>
<dbReference type="PROSITE" id="PS50112">
    <property type="entry name" value="PAS"/>
    <property type="match status" value="1"/>
</dbReference>
<keyword evidence="9" id="KW-0902">Two-component regulatory system</keyword>
<reference evidence="14" key="1">
    <citation type="submission" date="2023-07" db="EMBL/GenBank/DDBJ databases">
        <title>Sorghum-associated microbial communities from plants grown in Nebraska, USA.</title>
        <authorList>
            <person name="Schachtman D."/>
        </authorList>
    </citation>
    <scope>NUCLEOTIDE SEQUENCE</scope>
    <source>
        <strain evidence="14">BE80</strain>
    </source>
</reference>
<feature type="domain" description="Histidine kinase" evidence="11">
    <location>
        <begin position="155"/>
        <end position="376"/>
    </location>
</feature>
<dbReference type="PROSITE" id="PS50113">
    <property type="entry name" value="PAC"/>
    <property type="match status" value="1"/>
</dbReference>
<dbReference type="Gene3D" id="3.30.450.20">
    <property type="entry name" value="PAS domain"/>
    <property type="match status" value="1"/>
</dbReference>
<dbReference type="CDD" id="cd16922">
    <property type="entry name" value="HATPase_EvgS-ArcB-TorS-like"/>
    <property type="match status" value="1"/>
</dbReference>
<keyword evidence="8" id="KW-0067">ATP-binding</keyword>
<evidence type="ECO:0000313" key="14">
    <source>
        <dbReference type="EMBL" id="MDR6725344.1"/>
    </source>
</evidence>
<evidence type="ECO:0000256" key="5">
    <source>
        <dbReference type="ARBA" id="ARBA00022679"/>
    </source>
</evidence>
<dbReference type="EC" id="2.7.13.3" evidence="3"/>
<dbReference type="InterPro" id="IPR000700">
    <property type="entry name" value="PAS-assoc_C"/>
</dbReference>